<accession>A0ACC2N1T2</accession>
<organism evidence="1 2">
    <name type="scientific">Eretmocerus hayati</name>
    <dbReference type="NCBI Taxonomy" id="131215"/>
    <lineage>
        <taxon>Eukaryota</taxon>
        <taxon>Metazoa</taxon>
        <taxon>Ecdysozoa</taxon>
        <taxon>Arthropoda</taxon>
        <taxon>Hexapoda</taxon>
        <taxon>Insecta</taxon>
        <taxon>Pterygota</taxon>
        <taxon>Neoptera</taxon>
        <taxon>Endopterygota</taxon>
        <taxon>Hymenoptera</taxon>
        <taxon>Apocrita</taxon>
        <taxon>Proctotrupomorpha</taxon>
        <taxon>Chalcidoidea</taxon>
        <taxon>Aphelinidae</taxon>
        <taxon>Aphelininae</taxon>
        <taxon>Eretmocerus</taxon>
    </lineage>
</organism>
<keyword evidence="2" id="KW-1185">Reference proteome</keyword>
<name>A0ACC2N1T2_9HYME</name>
<protein>
    <submittedName>
        <fullName evidence="1">Uncharacterized protein</fullName>
    </submittedName>
</protein>
<dbReference type="Proteomes" id="UP001239111">
    <property type="component" value="Chromosome 4"/>
</dbReference>
<reference evidence="1" key="1">
    <citation type="submission" date="2023-04" db="EMBL/GenBank/DDBJ databases">
        <title>A chromosome-level genome assembly of the parasitoid wasp Eretmocerus hayati.</title>
        <authorList>
            <person name="Zhong Y."/>
            <person name="Liu S."/>
            <person name="Liu Y."/>
        </authorList>
    </citation>
    <scope>NUCLEOTIDE SEQUENCE</scope>
    <source>
        <strain evidence="1">ZJU_SS_LIU_2023</strain>
    </source>
</reference>
<evidence type="ECO:0000313" key="1">
    <source>
        <dbReference type="EMBL" id="KAJ8664249.1"/>
    </source>
</evidence>
<sequence length="507" mass="56865">MNSSYLLGSDDQWGTRYYFSYYGEFGDRRDASRVEVLAMALIFVLAVAANLGIAVCVLSFREMRTPVNLCLLNLAITDLLFALGIPAAAYTRLTQDWRLGETVCRILPYSQFVCGSVLLWTLTLISIDRYYSVAKAPYRSCFTMMRVAIATLIIWLVSAILSLPAAFWFGSRNVSGGRTICTMVFPRSDVLSISFIYTISVIVFFYALPVGMLEYFYVRIWRKMIVKRDRWAVPCVAPQGMDGQEGQVGRRRDSELSVMSTVISWAAGRKLSSASVTGTPCPGLYQQQTPQQQQQQGRQVRAGSLSQHEEHRLHKHEKVVRVLRLNVVFVPLMWLPITFMMLLIQYDGGRPTEDTQFFLRSHHFIWTLTVAQMNTVLNPVLYGVCSEQFRSCFAKLWGRRCELASATGNSQPNLHKHQKQSHHQFTGPTLNCLHGKSRSGTAGVTTLSQQQLRAPSSCRPTNSSIASIMEVPMTEKQPCDNGEDAVEGEEKSEVSPTVTTDLGIGDN</sequence>
<dbReference type="EMBL" id="CM056744">
    <property type="protein sequence ID" value="KAJ8664249.1"/>
    <property type="molecule type" value="Genomic_DNA"/>
</dbReference>
<gene>
    <name evidence="1" type="ORF">QAD02_005911</name>
</gene>
<proteinExistence type="predicted"/>
<comment type="caution">
    <text evidence="1">The sequence shown here is derived from an EMBL/GenBank/DDBJ whole genome shotgun (WGS) entry which is preliminary data.</text>
</comment>
<evidence type="ECO:0000313" key="2">
    <source>
        <dbReference type="Proteomes" id="UP001239111"/>
    </source>
</evidence>